<keyword evidence="8" id="KW-1185">Reference proteome</keyword>
<dbReference type="RefSeq" id="WP_163674081.1">
    <property type="nucleotide sequence ID" value="NZ_JAAIYP010000007.1"/>
</dbReference>
<dbReference type="Gene3D" id="3.40.50.280">
    <property type="entry name" value="Cobalamin-binding domain"/>
    <property type="match status" value="1"/>
</dbReference>
<keyword evidence="4" id="KW-0413">Isomerase</keyword>
<evidence type="ECO:0000313" key="7">
    <source>
        <dbReference type="EMBL" id="NFV78798.1"/>
    </source>
</evidence>
<comment type="similarity">
    <text evidence="2">Belongs to the methylmalonyl-CoA mutase family.</text>
</comment>
<organism evidence="7 8">
    <name type="scientific">Magnetospirillum aberrantis SpK</name>
    <dbReference type="NCBI Taxonomy" id="908842"/>
    <lineage>
        <taxon>Bacteria</taxon>
        <taxon>Pseudomonadati</taxon>
        <taxon>Pseudomonadota</taxon>
        <taxon>Alphaproteobacteria</taxon>
        <taxon>Rhodospirillales</taxon>
        <taxon>Rhodospirillaceae</taxon>
        <taxon>Magnetospirillum</taxon>
    </lineage>
</organism>
<keyword evidence="5" id="KW-0170">Cobalt</keyword>
<dbReference type="PANTHER" id="PTHR48101">
    <property type="entry name" value="METHYLMALONYL-COA MUTASE, MITOCHONDRIAL-RELATED"/>
    <property type="match status" value="1"/>
</dbReference>
<evidence type="ECO:0000313" key="8">
    <source>
        <dbReference type="Proteomes" id="UP000480684"/>
    </source>
</evidence>
<evidence type="ECO:0000256" key="4">
    <source>
        <dbReference type="ARBA" id="ARBA00023235"/>
    </source>
</evidence>
<dbReference type="GO" id="GO:0019678">
    <property type="term" value="P:propionate metabolic process, methylmalonyl pathway"/>
    <property type="evidence" value="ECO:0007669"/>
    <property type="project" value="TreeGrafter"/>
</dbReference>
<name>A0A7C9QRG2_9PROT</name>
<evidence type="ECO:0000259" key="6">
    <source>
        <dbReference type="Pfam" id="PF01642"/>
    </source>
</evidence>
<dbReference type="InterPro" id="IPR036724">
    <property type="entry name" value="Cobalamin-bd_sf"/>
</dbReference>
<dbReference type="SUPFAM" id="SSF51703">
    <property type="entry name" value="Cobalamin (vitamin B12)-dependent enzymes"/>
    <property type="match status" value="1"/>
</dbReference>
<evidence type="ECO:0000256" key="2">
    <source>
        <dbReference type="ARBA" id="ARBA00008465"/>
    </source>
</evidence>
<dbReference type="InterPro" id="IPR006099">
    <property type="entry name" value="MeMalonylCoA_mutase_a/b_cat"/>
</dbReference>
<dbReference type="GO" id="GO:0031419">
    <property type="term" value="F:cobalamin binding"/>
    <property type="evidence" value="ECO:0007669"/>
    <property type="project" value="UniProtKB-KW"/>
</dbReference>
<dbReference type="Gene3D" id="3.20.20.240">
    <property type="entry name" value="Methylmalonyl-CoA mutase"/>
    <property type="match status" value="1"/>
</dbReference>
<dbReference type="Proteomes" id="UP000480684">
    <property type="component" value="Unassembled WGS sequence"/>
</dbReference>
<dbReference type="Pfam" id="PF01642">
    <property type="entry name" value="MM_CoA_mutase"/>
    <property type="match status" value="1"/>
</dbReference>
<proteinExistence type="inferred from homology"/>
<evidence type="ECO:0000256" key="3">
    <source>
        <dbReference type="ARBA" id="ARBA00022628"/>
    </source>
</evidence>
<dbReference type="AlphaFoldDB" id="A0A7C9QRG2"/>
<dbReference type="CDD" id="cd03677">
    <property type="entry name" value="MM_CoA_mutase_beta"/>
    <property type="match status" value="1"/>
</dbReference>
<keyword evidence="3" id="KW-0846">Cobalamin</keyword>
<dbReference type="PANTHER" id="PTHR48101:SF4">
    <property type="entry name" value="METHYLMALONYL-COA MUTASE, MITOCHONDRIAL"/>
    <property type="match status" value="1"/>
</dbReference>
<dbReference type="GO" id="GO:0046872">
    <property type="term" value="F:metal ion binding"/>
    <property type="evidence" value="ECO:0007669"/>
    <property type="project" value="InterPro"/>
</dbReference>
<dbReference type="EMBL" id="JAAIYP010000007">
    <property type="protein sequence ID" value="NFV78798.1"/>
    <property type="molecule type" value="Genomic_DNA"/>
</dbReference>
<dbReference type="GO" id="GO:0004494">
    <property type="term" value="F:methylmalonyl-CoA mutase activity"/>
    <property type="evidence" value="ECO:0007669"/>
    <property type="project" value="UniProtKB-EC"/>
</dbReference>
<dbReference type="InterPro" id="IPR016176">
    <property type="entry name" value="Cbl-dep_enz_cat"/>
</dbReference>
<accession>A0A7C9QRG2</accession>
<gene>
    <name evidence="7" type="ORF">G4223_01530</name>
</gene>
<sequence>MSEPALSLASDFPTPTREQWLAAVDKALKGAPFDKKLVTPLYEGIAVQPLYTRADSPVENGLPGLAPYTRGAVAAGAGPDGWAIRTEHDTPDLQALNDAVLTDLMRGATALTIRFDAAVHNGLDGDDVRAEDLAGRGGAMIYSVDDLDHALRGVLLDLAPVSLEAGAQAEAAAAVLAALWRNRGVAPDQASGAFNADPLGVLASEGKLPQTLDTALSRLAGLAAWTAANWPNVTAVGVDTSVHYDAGATEAQDLAAALATGLTYLRAMIDGGLGIDDACRQMAFTFSVGCDQFLSIAKLRAARLLWARLTEACGATPPARAMHIHARTARRILSRRDPWVNMLRTTVAAFAAGIGGANSVAVAPFDAALGPSDDFARRIARNSQILLQEESSLSKVADPAGGSWYVETLTRQLADAAWALFQDIEGRGGMATVLLDGSWAEQLAASWAARERNIAKRKDSLTGINEFPNILEQAVERPAPDFATLRMQASVRLAPARIEVQALRADTMDDLVDAAELGVSLGRMAALLADGTGCSVSSLPRHRHAESFEALRDAADAHKAATGAWPSVFLANLGRVAQHTARATYAKNFFEAGGIQALGNSGFKDAGSCVQAFKDSGARIAVLCGGDAQYEEHAEAFARALKAAGVKTLFLAGNPGDKREIYAAAGVDSFISVGCDVLAILRSTLADLGVAL</sequence>
<protein>
    <submittedName>
        <fullName evidence="7">Methylmalonyl-CoA mutase</fullName>
    </submittedName>
</protein>
<evidence type="ECO:0000256" key="1">
    <source>
        <dbReference type="ARBA" id="ARBA00001922"/>
    </source>
</evidence>
<dbReference type="GO" id="GO:0005737">
    <property type="term" value="C:cytoplasm"/>
    <property type="evidence" value="ECO:0007669"/>
    <property type="project" value="TreeGrafter"/>
</dbReference>
<reference evidence="7 8" key="1">
    <citation type="submission" date="2020-02" db="EMBL/GenBank/DDBJ databases">
        <authorList>
            <person name="Dziuba M."/>
            <person name="Kuznetsov B."/>
            <person name="Mardanov A."/>
            <person name="Ravin N."/>
            <person name="Grouzdev D."/>
        </authorList>
    </citation>
    <scope>NUCLEOTIDE SEQUENCE [LARGE SCALE GENOMIC DNA]</scope>
    <source>
        <strain evidence="7 8">SpK</strain>
    </source>
</reference>
<feature type="domain" description="Methylmalonyl-CoA mutase alpha/beta chain catalytic" evidence="6">
    <location>
        <begin position="42"/>
        <end position="519"/>
    </location>
</feature>
<dbReference type="SUPFAM" id="SSF52242">
    <property type="entry name" value="Cobalamin (vitamin B12)-binding domain"/>
    <property type="match status" value="1"/>
</dbReference>
<evidence type="ECO:0000256" key="5">
    <source>
        <dbReference type="ARBA" id="ARBA00023285"/>
    </source>
</evidence>
<comment type="cofactor">
    <cofactor evidence="1">
        <name>adenosylcob(III)alamin</name>
        <dbReference type="ChEBI" id="CHEBI:18408"/>
    </cofactor>
</comment>
<comment type="caution">
    <text evidence="7">The sequence shown here is derived from an EMBL/GenBank/DDBJ whole genome shotgun (WGS) entry which is preliminary data.</text>
</comment>